<feature type="domain" description="DUF4412" evidence="2">
    <location>
        <begin position="203"/>
        <end position="253"/>
    </location>
</feature>
<dbReference type="STRING" id="1168035.SAMN05444280_1566"/>
<name>A0A1M6PBU1_9BACT</name>
<dbReference type="Pfam" id="PF14371">
    <property type="entry name" value="DUF4412"/>
    <property type="match status" value="1"/>
</dbReference>
<sequence length="333" mass="37927">MKTFLKNSFALLIVFLLVQPVHGQRILRNIRNKVQERVEKKVEEKAEEKVDEAIDKELDKLEEAIEEEAGEDSANNPTREEKDAERAQRMQNIMKGMGMSGEPVPVADSYQFKNKIQMHMESYDAKGNKESEGEFVTHFDPEAQNMAYEMISGDVGNTGQGLFILDAKNGATIILSDENGEKTGIVYGMGSFFESMGQSWEEEAELDETPESYLANPNVEKTGRTKTIAGYKCEEYKYSDEESESNIWITKNLKLNTRDFFSTLFQTSLYSHGIPWGYMMEVTTNDKETGEKSFMQVTEVDENSNKRFALNEYQITNLGSINFSTDEEESKPE</sequence>
<protein>
    <recommendedName>
        <fullName evidence="2">DUF4412 domain-containing protein</fullName>
    </recommendedName>
</protein>
<accession>A0A1M6PBU1</accession>
<feature type="compositionally biased region" description="Basic and acidic residues" evidence="1">
    <location>
        <begin position="40"/>
        <end position="63"/>
    </location>
</feature>
<gene>
    <name evidence="3" type="ORF">SAMN05444280_1566</name>
</gene>
<dbReference type="InterPro" id="IPR025524">
    <property type="entry name" value="DUF4412"/>
</dbReference>
<organism evidence="3 4">
    <name type="scientific">Tangfeifania diversioriginum</name>
    <dbReference type="NCBI Taxonomy" id="1168035"/>
    <lineage>
        <taxon>Bacteria</taxon>
        <taxon>Pseudomonadati</taxon>
        <taxon>Bacteroidota</taxon>
        <taxon>Bacteroidia</taxon>
        <taxon>Marinilabiliales</taxon>
        <taxon>Prolixibacteraceae</taxon>
        <taxon>Tangfeifania</taxon>
    </lineage>
</organism>
<dbReference type="AlphaFoldDB" id="A0A1M6PBU1"/>
<dbReference type="Proteomes" id="UP000184050">
    <property type="component" value="Unassembled WGS sequence"/>
</dbReference>
<feature type="region of interest" description="Disordered" evidence="1">
    <location>
        <begin position="40"/>
        <end position="86"/>
    </location>
</feature>
<keyword evidence="4" id="KW-1185">Reference proteome</keyword>
<evidence type="ECO:0000256" key="1">
    <source>
        <dbReference type="SAM" id="MobiDB-lite"/>
    </source>
</evidence>
<dbReference type="RefSeq" id="WP_073173985.1">
    <property type="nucleotide sequence ID" value="NZ_FQZE01000056.1"/>
</dbReference>
<reference evidence="3 4" key="1">
    <citation type="submission" date="2016-11" db="EMBL/GenBank/DDBJ databases">
        <authorList>
            <person name="Jaros S."/>
            <person name="Januszkiewicz K."/>
            <person name="Wedrychowicz H."/>
        </authorList>
    </citation>
    <scope>NUCLEOTIDE SEQUENCE [LARGE SCALE GENOMIC DNA]</scope>
    <source>
        <strain evidence="3 4">DSM 27063</strain>
    </source>
</reference>
<evidence type="ECO:0000313" key="3">
    <source>
        <dbReference type="EMBL" id="SHK05340.1"/>
    </source>
</evidence>
<evidence type="ECO:0000259" key="2">
    <source>
        <dbReference type="Pfam" id="PF14371"/>
    </source>
</evidence>
<dbReference type="OrthoDB" id="1524221at2"/>
<proteinExistence type="predicted"/>
<evidence type="ECO:0000313" key="4">
    <source>
        <dbReference type="Proteomes" id="UP000184050"/>
    </source>
</evidence>
<dbReference type="EMBL" id="FQZE01000056">
    <property type="protein sequence ID" value="SHK05340.1"/>
    <property type="molecule type" value="Genomic_DNA"/>
</dbReference>